<protein>
    <submittedName>
        <fullName evidence="1">Uncharacterized protein</fullName>
    </submittedName>
</protein>
<dbReference type="AlphaFoldDB" id="M4BPR6"/>
<accession>M4BPR6</accession>
<dbReference type="EMBL" id="JH598525">
    <property type="status" value="NOT_ANNOTATED_CDS"/>
    <property type="molecule type" value="Genomic_DNA"/>
</dbReference>
<organism evidence="1 2">
    <name type="scientific">Hyaloperonospora arabidopsidis (strain Emoy2)</name>
    <name type="common">Downy mildew agent</name>
    <name type="synonym">Peronospora arabidopsidis</name>
    <dbReference type="NCBI Taxonomy" id="559515"/>
    <lineage>
        <taxon>Eukaryota</taxon>
        <taxon>Sar</taxon>
        <taxon>Stramenopiles</taxon>
        <taxon>Oomycota</taxon>
        <taxon>Peronosporomycetes</taxon>
        <taxon>Peronosporales</taxon>
        <taxon>Peronosporaceae</taxon>
        <taxon>Hyaloperonospora</taxon>
    </lineage>
</organism>
<dbReference type="EnsemblProtists" id="HpaT808405">
    <property type="protein sequence ID" value="HpaP808405"/>
    <property type="gene ID" value="HpaG808405"/>
</dbReference>
<keyword evidence="2" id="KW-1185">Reference proteome</keyword>
<name>M4BPR6_HYAAE</name>
<dbReference type="HOGENOM" id="CLU_2817958_0_0_1"/>
<evidence type="ECO:0000313" key="2">
    <source>
        <dbReference type="Proteomes" id="UP000011713"/>
    </source>
</evidence>
<sequence length="67" mass="7482">MRIEKLMTGRLSLALDNGVKVTCYGRFPQKYPNGSQIITQLRRSGCQSSMTSAKSWFSGHSRAVRST</sequence>
<reference evidence="1" key="2">
    <citation type="submission" date="2015-06" db="UniProtKB">
        <authorList>
            <consortium name="EnsemblProtists"/>
        </authorList>
    </citation>
    <scope>IDENTIFICATION</scope>
    <source>
        <strain evidence="1">Emoy2</strain>
    </source>
</reference>
<dbReference type="Proteomes" id="UP000011713">
    <property type="component" value="Unassembled WGS sequence"/>
</dbReference>
<proteinExistence type="predicted"/>
<evidence type="ECO:0000313" key="1">
    <source>
        <dbReference type="EnsemblProtists" id="HpaP808405"/>
    </source>
</evidence>
<dbReference type="InParanoid" id="M4BPR6"/>
<reference evidence="2" key="1">
    <citation type="journal article" date="2010" name="Science">
        <title>Signatures of adaptation to obligate biotrophy in the Hyaloperonospora arabidopsidis genome.</title>
        <authorList>
            <person name="Baxter L."/>
            <person name="Tripathy S."/>
            <person name="Ishaque N."/>
            <person name="Boot N."/>
            <person name="Cabral A."/>
            <person name="Kemen E."/>
            <person name="Thines M."/>
            <person name="Ah-Fong A."/>
            <person name="Anderson R."/>
            <person name="Badejoko W."/>
            <person name="Bittner-Eddy P."/>
            <person name="Boore J.L."/>
            <person name="Chibucos M.C."/>
            <person name="Coates M."/>
            <person name="Dehal P."/>
            <person name="Delehaunty K."/>
            <person name="Dong S."/>
            <person name="Downton P."/>
            <person name="Dumas B."/>
            <person name="Fabro G."/>
            <person name="Fronick C."/>
            <person name="Fuerstenberg S.I."/>
            <person name="Fulton L."/>
            <person name="Gaulin E."/>
            <person name="Govers F."/>
            <person name="Hughes L."/>
            <person name="Humphray S."/>
            <person name="Jiang R.H."/>
            <person name="Judelson H."/>
            <person name="Kamoun S."/>
            <person name="Kyung K."/>
            <person name="Meijer H."/>
            <person name="Minx P."/>
            <person name="Morris P."/>
            <person name="Nelson J."/>
            <person name="Phuntumart V."/>
            <person name="Qutob D."/>
            <person name="Rehmany A."/>
            <person name="Rougon-Cardoso A."/>
            <person name="Ryden P."/>
            <person name="Torto-Alalibo T."/>
            <person name="Studholme D."/>
            <person name="Wang Y."/>
            <person name="Win J."/>
            <person name="Wood J."/>
            <person name="Clifton S.W."/>
            <person name="Rogers J."/>
            <person name="Van den Ackerveken G."/>
            <person name="Jones J.D."/>
            <person name="McDowell J.M."/>
            <person name="Beynon J."/>
            <person name="Tyler B.M."/>
        </authorList>
    </citation>
    <scope>NUCLEOTIDE SEQUENCE [LARGE SCALE GENOMIC DNA]</scope>
    <source>
        <strain evidence="2">Emoy2</strain>
    </source>
</reference>
<dbReference type="VEuPathDB" id="FungiDB:HpaG808405"/>